<evidence type="ECO:0000256" key="3">
    <source>
        <dbReference type="ARBA" id="ARBA00022840"/>
    </source>
</evidence>
<proteinExistence type="predicted"/>
<evidence type="ECO:0000259" key="5">
    <source>
        <dbReference type="PROSITE" id="PS51278"/>
    </source>
</evidence>
<evidence type="ECO:0000313" key="7">
    <source>
        <dbReference type="Proteomes" id="UP000676336"/>
    </source>
</evidence>
<dbReference type="PANTHER" id="PTHR11772">
    <property type="entry name" value="ASPARAGINE SYNTHETASE"/>
    <property type="match status" value="1"/>
</dbReference>
<dbReference type="Pfam" id="PF13537">
    <property type="entry name" value="GATase_7"/>
    <property type="match status" value="1"/>
</dbReference>
<dbReference type="GO" id="GO:0005829">
    <property type="term" value="C:cytosol"/>
    <property type="evidence" value="ECO:0007669"/>
    <property type="project" value="TreeGrafter"/>
</dbReference>
<evidence type="ECO:0000256" key="2">
    <source>
        <dbReference type="ARBA" id="ARBA00022741"/>
    </source>
</evidence>
<dbReference type="EMBL" id="CAJOBI010198081">
    <property type="protein sequence ID" value="CAF4982522.1"/>
    <property type="molecule type" value="Genomic_DNA"/>
</dbReference>
<dbReference type="InterPro" id="IPR029055">
    <property type="entry name" value="Ntn_hydrolases_N"/>
</dbReference>
<organism evidence="6 7">
    <name type="scientific">Rotaria magnacalcarata</name>
    <dbReference type="NCBI Taxonomy" id="392030"/>
    <lineage>
        <taxon>Eukaryota</taxon>
        <taxon>Metazoa</taxon>
        <taxon>Spiralia</taxon>
        <taxon>Gnathifera</taxon>
        <taxon>Rotifera</taxon>
        <taxon>Eurotatoria</taxon>
        <taxon>Bdelloidea</taxon>
        <taxon>Philodinida</taxon>
        <taxon>Philodinidae</taxon>
        <taxon>Rotaria</taxon>
    </lineage>
</organism>
<evidence type="ECO:0000256" key="4">
    <source>
        <dbReference type="ARBA" id="ARBA00030234"/>
    </source>
</evidence>
<dbReference type="SUPFAM" id="SSF56235">
    <property type="entry name" value="N-terminal nucleophile aminohydrolases (Ntn hydrolases)"/>
    <property type="match status" value="1"/>
</dbReference>
<comment type="pathway">
    <text evidence="1">Amino-acid biosynthesis; L-asparagine biosynthesis; L-asparagine from L-aspartate (L-Gln route): step 1/1.</text>
</comment>
<keyword evidence="2" id="KW-0547">Nucleotide-binding</keyword>
<dbReference type="GO" id="GO:0006529">
    <property type="term" value="P:asparagine biosynthetic process"/>
    <property type="evidence" value="ECO:0007669"/>
    <property type="project" value="TreeGrafter"/>
</dbReference>
<dbReference type="AlphaFoldDB" id="A0A8S3D7D6"/>
<accession>A0A8S3D7D6</accession>
<reference evidence="6" key="1">
    <citation type="submission" date="2021-02" db="EMBL/GenBank/DDBJ databases">
        <authorList>
            <person name="Nowell W R."/>
        </authorList>
    </citation>
    <scope>NUCLEOTIDE SEQUENCE</scope>
</reference>
<protein>
    <recommendedName>
        <fullName evidence="4">Glutamine-dependent asparagine synthetase</fullName>
    </recommendedName>
</protein>
<dbReference type="Gene3D" id="3.60.20.10">
    <property type="entry name" value="Glutamine Phosphoribosylpyrophosphate, subunit 1, domain 1"/>
    <property type="match status" value="1"/>
</dbReference>
<feature type="non-terminal residue" evidence="6">
    <location>
        <position position="1"/>
    </location>
</feature>
<dbReference type="InterPro" id="IPR050795">
    <property type="entry name" value="Asn_Synthetase"/>
</dbReference>
<dbReference type="PROSITE" id="PS51278">
    <property type="entry name" value="GATASE_TYPE_2"/>
    <property type="match status" value="1"/>
</dbReference>
<dbReference type="InterPro" id="IPR017932">
    <property type="entry name" value="GATase_2_dom"/>
</dbReference>
<evidence type="ECO:0000313" key="6">
    <source>
        <dbReference type="EMBL" id="CAF4982522.1"/>
    </source>
</evidence>
<dbReference type="Proteomes" id="UP000676336">
    <property type="component" value="Unassembled WGS sequence"/>
</dbReference>
<comment type="caution">
    <text evidence="6">The sequence shown here is derived from an EMBL/GenBank/DDBJ whole genome shotgun (WGS) entry which is preliminary data.</text>
</comment>
<dbReference type="GO" id="GO:0005524">
    <property type="term" value="F:ATP binding"/>
    <property type="evidence" value="ECO:0007669"/>
    <property type="project" value="UniProtKB-KW"/>
</dbReference>
<keyword evidence="3" id="KW-0067">ATP-binding</keyword>
<gene>
    <name evidence="6" type="ORF">SMN809_LOCUS55804</name>
</gene>
<dbReference type="GO" id="GO:0004066">
    <property type="term" value="F:asparagine synthase (glutamine-hydrolyzing) activity"/>
    <property type="evidence" value="ECO:0007669"/>
    <property type="project" value="TreeGrafter"/>
</dbReference>
<sequence>TQKKFGYQFETSCDGEILIHLYNDKGVRFMCEQLYGVFAFVLFDTKERKIYVGRDTFGVRPSFRIFTECGFLAVSSEAKG</sequence>
<dbReference type="PANTHER" id="PTHR11772:SF23">
    <property type="entry name" value="ASPARAGINE SYNTHETASE [GLUTAMINE-HYDROLYZING]"/>
    <property type="match status" value="1"/>
</dbReference>
<name>A0A8S3D7D6_9BILA</name>
<evidence type="ECO:0000256" key="1">
    <source>
        <dbReference type="ARBA" id="ARBA00005187"/>
    </source>
</evidence>
<feature type="domain" description="Glutamine amidotransferase type-2" evidence="5">
    <location>
        <begin position="1"/>
        <end position="80"/>
    </location>
</feature>
<feature type="non-terminal residue" evidence="6">
    <location>
        <position position="80"/>
    </location>
</feature>